<protein>
    <recommendedName>
        <fullName evidence="4">Metalloprotease</fullName>
    </recommendedName>
</protein>
<organism evidence="2 3">
    <name type="scientific">Janthinobacterium rivuli</name>
    <dbReference type="NCBI Taxonomy" id="2751478"/>
    <lineage>
        <taxon>Bacteria</taxon>
        <taxon>Pseudomonadati</taxon>
        <taxon>Pseudomonadota</taxon>
        <taxon>Betaproteobacteria</taxon>
        <taxon>Burkholderiales</taxon>
        <taxon>Oxalobacteraceae</taxon>
        <taxon>Janthinobacterium</taxon>
    </lineage>
</organism>
<gene>
    <name evidence="2" type="ORF">P9875_19010</name>
</gene>
<evidence type="ECO:0000256" key="1">
    <source>
        <dbReference type="SAM" id="MobiDB-lite"/>
    </source>
</evidence>
<proteinExistence type="predicted"/>
<name>A0ABY8HYV5_9BURK</name>
<feature type="region of interest" description="Disordered" evidence="1">
    <location>
        <begin position="214"/>
        <end position="250"/>
    </location>
</feature>
<sequence length="250" mass="25978">MARSVKELIENTRSAQANKTLQSYLDGGGNFVYGTGYNMYQRGSTVNGLIQSGTIYIDESGIAAAAAKRGVPVDQILTEVYIHELGHYVYRRDDAVPVAPEAKENWCYQREGEAAVFGFQVAMEAYQQGISLSVAGTNSNPDLYATMLAIHYSLSIFDPKSNQYLAAMIAAAGREFAKDPKYSEYCKALAKTQLGAPPPYQIPGAYGAGGTGGGGGGGGGGSGGGSGGGGPNPGGTVTVPKNPNVEMILG</sequence>
<dbReference type="Proteomes" id="UP001219584">
    <property type="component" value="Chromosome"/>
</dbReference>
<reference evidence="2 3" key="1">
    <citation type="submission" date="2023-04" db="EMBL/GenBank/DDBJ databases">
        <title>Nanopore sequencing of Janthinobacterium from water.</title>
        <authorList>
            <person name="Ciuchcinski K."/>
            <person name="Rokowska A."/>
            <person name="Dziewit L."/>
        </authorList>
    </citation>
    <scope>NUCLEOTIDE SEQUENCE [LARGE SCALE GENOMIC DNA]</scope>
    <source>
        <strain evidence="2 3">DEMB2</strain>
    </source>
</reference>
<accession>A0ABY8HYV5</accession>
<evidence type="ECO:0008006" key="4">
    <source>
        <dbReference type="Google" id="ProtNLM"/>
    </source>
</evidence>
<dbReference type="EMBL" id="CP121464">
    <property type="protein sequence ID" value="WFR77809.1"/>
    <property type="molecule type" value="Genomic_DNA"/>
</dbReference>
<evidence type="ECO:0000313" key="3">
    <source>
        <dbReference type="Proteomes" id="UP001219584"/>
    </source>
</evidence>
<feature type="compositionally biased region" description="Gly residues" evidence="1">
    <location>
        <begin position="214"/>
        <end position="233"/>
    </location>
</feature>
<evidence type="ECO:0000313" key="2">
    <source>
        <dbReference type="EMBL" id="WFR77809.1"/>
    </source>
</evidence>
<dbReference type="RefSeq" id="WP_278316285.1">
    <property type="nucleotide sequence ID" value="NZ_CP121464.1"/>
</dbReference>
<keyword evidence="3" id="KW-1185">Reference proteome</keyword>